<organism evidence="1 2">
    <name type="scientific">Parasponia andersonii</name>
    <name type="common">Sponia andersonii</name>
    <dbReference type="NCBI Taxonomy" id="3476"/>
    <lineage>
        <taxon>Eukaryota</taxon>
        <taxon>Viridiplantae</taxon>
        <taxon>Streptophyta</taxon>
        <taxon>Embryophyta</taxon>
        <taxon>Tracheophyta</taxon>
        <taxon>Spermatophyta</taxon>
        <taxon>Magnoliopsida</taxon>
        <taxon>eudicotyledons</taxon>
        <taxon>Gunneridae</taxon>
        <taxon>Pentapetalae</taxon>
        <taxon>rosids</taxon>
        <taxon>fabids</taxon>
        <taxon>Rosales</taxon>
        <taxon>Cannabaceae</taxon>
        <taxon>Parasponia</taxon>
    </lineage>
</organism>
<evidence type="ECO:0000313" key="1">
    <source>
        <dbReference type="EMBL" id="PON57922.1"/>
    </source>
</evidence>
<proteinExistence type="predicted"/>
<keyword evidence="2" id="KW-1185">Reference proteome</keyword>
<gene>
    <name evidence="1" type="ORF">PanWU01x14_170120</name>
</gene>
<reference evidence="2" key="1">
    <citation type="submission" date="2016-06" db="EMBL/GenBank/DDBJ databases">
        <title>Parallel loss of symbiosis genes in relatives of nitrogen-fixing non-legume Parasponia.</title>
        <authorList>
            <person name="Van Velzen R."/>
            <person name="Holmer R."/>
            <person name="Bu F."/>
            <person name="Rutten L."/>
            <person name="Van Zeijl A."/>
            <person name="Liu W."/>
            <person name="Santuari L."/>
            <person name="Cao Q."/>
            <person name="Sharma T."/>
            <person name="Shen D."/>
            <person name="Roswanjaya Y."/>
            <person name="Wardhani T."/>
            <person name="Kalhor M.S."/>
            <person name="Jansen J."/>
            <person name="Van den Hoogen J."/>
            <person name="Gungor B."/>
            <person name="Hartog M."/>
            <person name="Hontelez J."/>
            <person name="Verver J."/>
            <person name="Yang W.-C."/>
            <person name="Schijlen E."/>
            <person name="Repin R."/>
            <person name="Schilthuizen M."/>
            <person name="Schranz E."/>
            <person name="Heidstra R."/>
            <person name="Miyata K."/>
            <person name="Fedorova E."/>
            <person name="Kohlen W."/>
            <person name="Bisseling T."/>
            <person name="Smit S."/>
            <person name="Geurts R."/>
        </authorList>
    </citation>
    <scope>NUCLEOTIDE SEQUENCE [LARGE SCALE GENOMIC DNA]</scope>
    <source>
        <strain evidence="2">cv. WU1-14</strain>
    </source>
</reference>
<accession>A0A2P5CA58</accession>
<protein>
    <submittedName>
        <fullName evidence="1">Uncharacterized protein</fullName>
    </submittedName>
</protein>
<sequence>ILSIRGSDVLDLRSISLSFEVKYILTLVYALYIGVKKTLTYGQVVIRFRVYLPGRYYAQISPSRSDKDAYRFLPHLAFMLQCSNPGSIVAFSTDEK</sequence>
<dbReference type="AlphaFoldDB" id="A0A2P5CA58"/>
<evidence type="ECO:0000313" key="2">
    <source>
        <dbReference type="Proteomes" id="UP000237105"/>
    </source>
</evidence>
<dbReference type="OrthoDB" id="1747431at2759"/>
<name>A0A2P5CA58_PARAD</name>
<dbReference type="Proteomes" id="UP000237105">
    <property type="component" value="Unassembled WGS sequence"/>
</dbReference>
<feature type="non-terminal residue" evidence="1">
    <location>
        <position position="1"/>
    </location>
</feature>
<dbReference type="EMBL" id="JXTB01000154">
    <property type="protein sequence ID" value="PON57922.1"/>
    <property type="molecule type" value="Genomic_DNA"/>
</dbReference>
<comment type="caution">
    <text evidence="1">The sequence shown here is derived from an EMBL/GenBank/DDBJ whole genome shotgun (WGS) entry which is preliminary data.</text>
</comment>